<dbReference type="PANTHER" id="PTHR43045:SF1">
    <property type="entry name" value="SHIKIMATE TRANSPORTER"/>
    <property type="match status" value="1"/>
</dbReference>
<dbReference type="Pfam" id="PF07690">
    <property type="entry name" value="MFS_1"/>
    <property type="match status" value="1"/>
</dbReference>
<keyword evidence="3" id="KW-1003">Cell membrane</keyword>
<feature type="transmembrane region" description="Helical" evidence="7">
    <location>
        <begin position="311"/>
        <end position="331"/>
    </location>
</feature>
<feature type="transmembrane region" description="Helical" evidence="7">
    <location>
        <begin position="402"/>
        <end position="422"/>
    </location>
</feature>
<evidence type="ECO:0000313" key="9">
    <source>
        <dbReference type="EMBL" id="MDR7328672.1"/>
    </source>
</evidence>
<evidence type="ECO:0000256" key="1">
    <source>
        <dbReference type="ARBA" id="ARBA00004651"/>
    </source>
</evidence>
<dbReference type="PANTHER" id="PTHR43045">
    <property type="entry name" value="SHIKIMATE TRANSPORTER"/>
    <property type="match status" value="1"/>
</dbReference>
<evidence type="ECO:0000313" key="10">
    <source>
        <dbReference type="Proteomes" id="UP001180840"/>
    </source>
</evidence>
<accession>A0ABU1ZUR3</accession>
<feature type="domain" description="Major facilitator superfamily (MFS) profile" evidence="8">
    <location>
        <begin position="15"/>
        <end position="429"/>
    </location>
</feature>
<feature type="transmembrane region" description="Helical" evidence="7">
    <location>
        <begin position="90"/>
        <end position="109"/>
    </location>
</feature>
<protein>
    <submittedName>
        <fullName evidence="9">MFS family permease</fullName>
    </submittedName>
</protein>
<keyword evidence="2" id="KW-0813">Transport</keyword>
<gene>
    <name evidence="9" type="ORF">J2S39_000348</name>
</gene>
<dbReference type="PROSITE" id="PS00216">
    <property type="entry name" value="SUGAR_TRANSPORT_1"/>
    <property type="match status" value="1"/>
</dbReference>
<dbReference type="PROSITE" id="PS50850">
    <property type="entry name" value="MFS"/>
    <property type="match status" value="1"/>
</dbReference>
<dbReference type="EMBL" id="JAVDXZ010000001">
    <property type="protein sequence ID" value="MDR7328672.1"/>
    <property type="molecule type" value="Genomic_DNA"/>
</dbReference>
<dbReference type="Gene3D" id="1.20.1250.20">
    <property type="entry name" value="MFS general substrate transporter like domains"/>
    <property type="match status" value="2"/>
</dbReference>
<feature type="transmembrane region" description="Helical" evidence="7">
    <location>
        <begin position="245"/>
        <end position="269"/>
    </location>
</feature>
<feature type="transmembrane region" description="Helical" evidence="7">
    <location>
        <begin position="337"/>
        <end position="355"/>
    </location>
</feature>
<dbReference type="InterPro" id="IPR036259">
    <property type="entry name" value="MFS_trans_sf"/>
</dbReference>
<keyword evidence="5 7" id="KW-1133">Transmembrane helix</keyword>
<dbReference type="SUPFAM" id="SSF103473">
    <property type="entry name" value="MFS general substrate transporter"/>
    <property type="match status" value="1"/>
</dbReference>
<dbReference type="RefSeq" id="WP_290197676.1">
    <property type="nucleotide sequence ID" value="NZ_CP047654.1"/>
</dbReference>
<evidence type="ECO:0000256" key="7">
    <source>
        <dbReference type="SAM" id="Phobius"/>
    </source>
</evidence>
<dbReference type="InterPro" id="IPR005828">
    <property type="entry name" value="MFS_sugar_transport-like"/>
</dbReference>
<dbReference type="Pfam" id="PF00083">
    <property type="entry name" value="Sugar_tr"/>
    <property type="match status" value="1"/>
</dbReference>
<evidence type="ECO:0000256" key="6">
    <source>
        <dbReference type="ARBA" id="ARBA00023136"/>
    </source>
</evidence>
<dbReference type="CDD" id="cd17369">
    <property type="entry name" value="MFS_ShiA_like"/>
    <property type="match status" value="1"/>
</dbReference>
<dbReference type="InterPro" id="IPR011701">
    <property type="entry name" value="MFS"/>
</dbReference>
<evidence type="ECO:0000256" key="5">
    <source>
        <dbReference type="ARBA" id="ARBA00022989"/>
    </source>
</evidence>
<proteinExistence type="predicted"/>
<dbReference type="InterPro" id="IPR020846">
    <property type="entry name" value="MFS_dom"/>
</dbReference>
<feature type="transmembrane region" description="Helical" evidence="7">
    <location>
        <begin position="59"/>
        <end position="83"/>
    </location>
</feature>
<evidence type="ECO:0000256" key="3">
    <source>
        <dbReference type="ARBA" id="ARBA00022475"/>
    </source>
</evidence>
<dbReference type="InterPro" id="IPR005829">
    <property type="entry name" value="Sugar_transporter_CS"/>
</dbReference>
<keyword evidence="10" id="KW-1185">Reference proteome</keyword>
<organism evidence="9 10">
    <name type="scientific">Corynebacterium guangdongense</name>
    <dbReference type="NCBI Taxonomy" id="1783348"/>
    <lineage>
        <taxon>Bacteria</taxon>
        <taxon>Bacillati</taxon>
        <taxon>Actinomycetota</taxon>
        <taxon>Actinomycetes</taxon>
        <taxon>Mycobacteriales</taxon>
        <taxon>Corynebacteriaceae</taxon>
        <taxon>Corynebacterium</taxon>
    </lineage>
</organism>
<dbReference type="Proteomes" id="UP001180840">
    <property type="component" value="Unassembled WGS sequence"/>
</dbReference>
<evidence type="ECO:0000259" key="8">
    <source>
        <dbReference type="PROSITE" id="PS50850"/>
    </source>
</evidence>
<evidence type="ECO:0000256" key="2">
    <source>
        <dbReference type="ARBA" id="ARBA00022448"/>
    </source>
</evidence>
<feature type="transmembrane region" description="Helical" evidence="7">
    <location>
        <begin position="30"/>
        <end position="47"/>
    </location>
</feature>
<name>A0ABU1ZUR3_9CORY</name>
<comment type="caution">
    <text evidence="9">The sequence shown here is derived from an EMBL/GenBank/DDBJ whole genome shotgun (WGS) entry which is preliminary data.</text>
</comment>
<comment type="subcellular location">
    <subcellularLocation>
        <location evidence="1">Cell membrane</location>
        <topology evidence="1">Multi-pass membrane protein</topology>
    </subcellularLocation>
</comment>
<sequence>MTTTATRNRTEERRVLGATLIGTTVEWYDFLIYANAAAIIFAAQYFGPLGENSPQLAQILSYASIGISFFFRPLGAILAGWVGDRYGRRMVLMLTLGLMGVATTLMGLLPTYSSIGIAAPLLLVLLRILQGLSAGGEWGGAALMAVEHAPAHRRGLFGSYPQLGVPLGMLLATGVLLGVSSALSEEQFTAWGWRVPFLVSFLLIFIGFYIRRRVAESPVFTQLEQTKVRASAPVSRLLREHPGAVVRAAALFVGNNGAGYMIVGGFILGYGTSTLGLDRSFMLLIVSVGALCYLFTTLLGGWLSDVLGRRATYLIGYAALFVWLMPTFLLLQTAQPWLMVLSVAGLSVGLGLTYGPQSAAYSEMFPSHVRLSGVSIAYAIGAILGGAFAPMIAQLLVGRTGWIGSVGVYLMVLAAISFVAAVGMRESRGVPLTPVEEEAARQATTVPA</sequence>
<feature type="transmembrane region" description="Helical" evidence="7">
    <location>
        <begin position="376"/>
        <end position="396"/>
    </location>
</feature>
<keyword evidence="6 7" id="KW-0472">Membrane</keyword>
<feature type="transmembrane region" description="Helical" evidence="7">
    <location>
        <begin position="190"/>
        <end position="210"/>
    </location>
</feature>
<keyword evidence="4 7" id="KW-0812">Transmembrane</keyword>
<reference evidence="9" key="1">
    <citation type="submission" date="2023-07" db="EMBL/GenBank/DDBJ databases">
        <title>Sequencing the genomes of 1000 actinobacteria strains.</title>
        <authorList>
            <person name="Klenk H.-P."/>
        </authorList>
    </citation>
    <scope>NUCLEOTIDE SEQUENCE</scope>
    <source>
        <strain evidence="9">DSM 107476</strain>
    </source>
</reference>
<evidence type="ECO:0000256" key="4">
    <source>
        <dbReference type="ARBA" id="ARBA00022692"/>
    </source>
</evidence>
<feature type="transmembrane region" description="Helical" evidence="7">
    <location>
        <begin position="163"/>
        <end position="184"/>
    </location>
</feature>
<feature type="transmembrane region" description="Helical" evidence="7">
    <location>
        <begin position="281"/>
        <end position="304"/>
    </location>
</feature>